<dbReference type="Gene3D" id="3.40.50.300">
    <property type="entry name" value="P-loop containing nucleotide triphosphate hydrolases"/>
    <property type="match status" value="2"/>
</dbReference>
<dbReference type="GO" id="GO:0003723">
    <property type="term" value="F:RNA binding"/>
    <property type="evidence" value="ECO:0007669"/>
    <property type="project" value="InterPro"/>
</dbReference>
<keyword evidence="5" id="KW-1185">Reference proteome</keyword>
<reference evidence="4 5" key="1">
    <citation type="submission" date="2017-04" db="EMBL/GenBank/DDBJ databases">
        <title>Genome Sequence of the Model Brown-Rot Fungus Postia placenta SB12.</title>
        <authorList>
            <consortium name="DOE Joint Genome Institute"/>
            <person name="Gaskell J."/>
            <person name="Kersten P."/>
            <person name="Larrondo L.F."/>
            <person name="Canessa P."/>
            <person name="Martinez D."/>
            <person name="Hibbett D."/>
            <person name="Schmoll M."/>
            <person name="Kubicek C.P."/>
            <person name="Martinez A.T."/>
            <person name="Yadav J."/>
            <person name="Master E."/>
            <person name="Magnuson J.K."/>
            <person name="James T."/>
            <person name="Yaver D."/>
            <person name="Berka R."/>
            <person name="Labutti K."/>
            <person name="Lipzen A."/>
            <person name="Aerts A."/>
            <person name="Barry K."/>
            <person name="Henrissat B."/>
            <person name="Blanchette R."/>
            <person name="Grigoriev I."/>
            <person name="Cullen D."/>
        </authorList>
    </citation>
    <scope>NUCLEOTIDE SEQUENCE [LARGE SCALE GENOMIC DNA]</scope>
    <source>
        <strain evidence="4 5">MAD-698-R-SB12</strain>
    </source>
</reference>
<dbReference type="Pfam" id="PF13087">
    <property type="entry name" value="AAA_12"/>
    <property type="match status" value="1"/>
</dbReference>
<dbReference type="InterPro" id="IPR026122">
    <property type="entry name" value="MOV-10/SDE3_DEXXQ/H-box"/>
</dbReference>
<evidence type="ECO:0000313" key="5">
    <source>
        <dbReference type="Proteomes" id="UP000194127"/>
    </source>
</evidence>
<organism evidence="4 5">
    <name type="scientific">Postia placenta MAD-698-R-SB12</name>
    <dbReference type="NCBI Taxonomy" id="670580"/>
    <lineage>
        <taxon>Eukaryota</taxon>
        <taxon>Fungi</taxon>
        <taxon>Dikarya</taxon>
        <taxon>Basidiomycota</taxon>
        <taxon>Agaricomycotina</taxon>
        <taxon>Agaricomycetes</taxon>
        <taxon>Polyporales</taxon>
        <taxon>Adustoporiaceae</taxon>
        <taxon>Rhodonia</taxon>
    </lineage>
</organism>
<feature type="domain" description="DNA2/NAM7 helicase-like C-terminal" evidence="3">
    <location>
        <begin position="455"/>
        <end position="647"/>
    </location>
</feature>
<dbReference type="GO" id="GO:0032574">
    <property type="term" value="F:5'-3' RNA helicase activity"/>
    <property type="evidence" value="ECO:0007669"/>
    <property type="project" value="InterPro"/>
</dbReference>
<evidence type="ECO:0000256" key="2">
    <source>
        <dbReference type="ARBA" id="ARBA00022490"/>
    </source>
</evidence>
<dbReference type="CDD" id="cd18038">
    <property type="entry name" value="DEXXQc_Helz-like"/>
    <property type="match status" value="1"/>
</dbReference>
<keyword evidence="2" id="KW-0963">Cytoplasm</keyword>
<sequence length="763" mass="85300">MTAAGFPGSTVFCAMCKQQVPKSTWAAHSSTYDHRRREVVAAYKATFEEAERDKQGVEVRPVVGGLDFEIVELAGAQHGVHKTLVIRSTSALSRLTIVDINVSAKPSNMPCPFRAATQGGTRAIYNQGTNIVVTLRHDQRGRYAGRIEIVFENESHRRFVIIREVRATIGEAVEHDALKATTPYVKPQRVPWRRGQEIKLKFSRLNDCKPTVLKDGPTAGQRFNVHFKMNRIPLRRQHQALAATPNAASLPIVPFNPCIAGNAEQLQAIRSILQVRKGAAPFIIFGPPGTGKTVTLVETIRQILARDKEARILACAPSNSAADILARRLNSLSNTELFRFYAVSRRRELVPDDLLGYTYMDGQGHFSVPQVADLATFRVIISTCGSASFAYGVGLPPGHFTHIFIDEAGQATEAETMTAMKTITTPSTQLVLCGDPKQLGPIITSSVARELGMGVSFLERLMERDVYNERLWRGRTLVKLVQNFRSHRAVLTFSNEQFYNSDLQACGPARVIDSFIGWNELPNRKFPIIFHAVSGKDERQASSPSYFNLDEVLVGRDYIRKLKSDRRFTTSDEEIGDITPYNAQARKFREALKFANIGTSIKVASVEEFQGDERKVIMLSTVRSSKELLTFDAKYTLGFVANPRRLNGKNSLEHSGHDVDTLFAMNSGHHSGEGPLDLSIDPLWRRFLNYVALNNGWRGIPISWDPHAPVHDGGYENELREQGVEDITDFMQRMQNYLGDDDQSAHDIMEGQINADGVWRERE</sequence>
<dbReference type="InterPro" id="IPR041679">
    <property type="entry name" value="DNA2/NAM7-like_C"/>
</dbReference>
<dbReference type="SUPFAM" id="SSF52540">
    <property type="entry name" value="P-loop containing nucleoside triphosphate hydrolases"/>
    <property type="match status" value="1"/>
</dbReference>
<accession>A0A1X6N554</accession>
<dbReference type="Pfam" id="PF13604">
    <property type="entry name" value="AAA_30"/>
    <property type="match status" value="1"/>
</dbReference>
<dbReference type="GeneID" id="36325612"/>
<dbReference type="OrthoDB" id="6513042at2759"/>
<dbReference type="GO" id="GO:0005737">
    <property type="term" value="C:cytoplasm"/>
    <property type="evidence" value="ECO:0007669"/>
    <property type="project" value="UniProtKB-SubCell"/>
</dbReference>
<comment type="subcellular location">
    <subcellularLocation>
        <location evidence="1">Cytoplasm</location>
    </subcellularLocation>
</comment>
<dbReference type="Proteomes" id="UP000194127">
    <property type="component" value="Unassembled WGS sequence"/>
</dbReference>
<dbReference type="EMBL" id="KZ110595">
    <property type="protein sequence ID" value="OSX63563.1"/>
    <property type="molecule type" value="Genomic_DNA"/>
</dbReference>
<gene>
    <name evidence="4" type="ORF">POSPLADRAFT_1055612</name>
</gene>
<dbReference type="RefSeq" id="XP_024340357.1">
    <property type="nucleotide sequence ID" value="XM_024480662.1"/>
</dbReference>
<dbReference type="PANTHER" id="PTHR45418:SF1">
    <property type="entry name" value="CANCER_TESTIS ANTIGEN 55"/>
    <property type="match status" value="1"/>
</dbReference>
<proteinExistence type="predicted"/>
<dbReference type="PANTHER" id="PTHR45418">
    <property type="entry name" value="CANCER/TESTIS ANTIGEN 55"/>
    <property type="match status" value="1"/>
</dbReference>
<dbReference type="STRING" id="670580.A0A1X6N554"/>
<evidence type="ECO:0000256" key="1">
    <source>
        <dbReference type="ARBA" id="ARBA00004496"/>
    </source>
</evidence>
<name>A0A1X6N554_9APHY</name>
<dbReference type="InterPro" id="IPR027417">
    <property type="entry name" value="P-loop_NTPase"/>
</dbReference>
<dbReference type="AlphaFoldDB" id="A0A1X6N554"/>
<dbReference type="CDD" id="cd18808">
    <property type="entry name" value="SF1_C_Upf1"/>
    <property type="match status" value="1"/>
</dbReference>
<protein>
    <recommendedName>
        <fullName evidence="3">DNA2/NAM7 helicase-like C-terminal domain-containing protein</fullName>
    </recommendedName>
</protein>
<evidence type="ECO:0000313" key="4">
    <source>
        <dbReference type="EMBL" id="OSX63563.1"/>
    </source>
</evidence>
<dbReference type="InterPro" id="IPR047187">
    <property type="entry name" value="SF1_C_Upf1"/>
</dbReference>
<evidence type="ECO:0000259" key="3">
    <source>
        <dbReference type="Pfam" id="PF13087"/>
    </source>
</evidence>